<protein>
    <submittedName>
        <fullName evidence="1">Uncharacterized protein</fullName>
    </submittedName>
</protein>
<keyword evidence="2" id="KW-1185">Reference proteome</keyword>
<dbReference type="AlphaFoldDB" id="A0A5B7J3I2"/>
<dbReference type="EMBL" id="VSRR010091196">
    <property type="protein sequence ID" value="MPC92411.1"/>
    <property type="molecule type" value="Genomic_DNA"/>
</dbReference>
<gene>
    <name evidence="1" type="ORF">E2C01_087499</name>
</gene>
<accession>A0A5B7J3I2</accession>
<name>A0A5B7J3I2_PORTR</name>
<comment type="caution">
    <text evidence="1">The sequence shown here is derived from an EMBL/GenBank/DDBJ whole genome shotgun (WGS) entry which is preliminary data.</text>
</comment>
<evidence type="ECO:0000313" key="1">
    <source>
        <dbReference type="EMBL" id="MPC92411.1"/>
    </source>
</evidence>
<sequence>MPIDSCRRHSDGDTTAATGCAGTSAVAQGNQICVNSFLPRSVQYSSGTWYRDRSNRSNHLDWVSVRWPGPVRDAPHNETPAFLSTVHQLQQCAA</sequence>
<organism evidence="1 2">
    <name type="scientific">Portunus trituberculatus</name>
    <name type="common">Swimming crab</name>
    <name type="synonym">Neptunus trituberculatus</name>
    <dbReference type="NCBI Taxonomy" id="210409"/>
    <lineage>
        <taxon>Eukaryota</taxon>
        <taxon>Metazoa</taxon>
        <taxon>Ecdysozoa</taxon>
        <taxon>Arthropoda</taxon>
        <taxon>Crustacea</taxon>
        <taxon>Multicrustacea</taxon>
        <taxon>Malacostraca</taxon>
        <taxon>Eumalacostraca</taxon>
        <taxon>Eucarida</taxon>
        <taxon>Decapoda</taxon>
        <taxon>Pleocyemata</taxon>
        <taxon>Brachyura</taxon>
        <taxon>Eubrachyura</taxon>
        <taxon>Portunoidea</taxon>
        <taxon>Portunidae</taxon>
        <taxon>Portuninae</taxon>
        <taxon>Portunus</taxon>
    </lineage>
</organism>
<reference evidence="1 2" key="1">
    <citation type="submission" date="2019-05" db="EMBL/GenBank/DDBJ databases">
        <title>Another draft genome of Portunus trituberculatus and its Hox gene families provides insights of decapod evolution.</title>
        <authorList>
            <person name="Jeong J.-H."/>
            <person name="Song I."/>
            <person name="Kim S."/>
            <person name="Choi T."/>
            <person name="Kim D."/>
            <person name="Ryu S."/>
            <person name="Kim W."/>
        </authorList>
    </citation>
    <scope>NUCLEOTIDE SEQUENCE [LARGE SCALE GENOMIC DNA]</scope>
    <source>
        <tissue evidence="1">Muscle</tissue>
    </source>
</reference>
<dbReference type="Proteomes" id="UP000324222">
    <property type="component" value="Unassembled WGS sequence"/>
</dbReference>
<evidence type="ECO:0000313" key="2">
    <source>
        <dbReference type="Proteomes" id="UP000324222"/>
    </source>
</evidence>
<proteinExistence type="predicted"/>